<evidence type="ECO:0000259" key="1">
    <source>
        <dbReference type="Pfam" id="PF00899"/>
    </source>
</evidence>
<dbReference type="Gene3D" id="3.40.50.720">
    <property type="entry name" value="NAD(P)-binding Rossmann-like Domain"/>
    <property type="match status" value="1"/>
</dbReference>
<evidence type="ECO:0000313" key="4">
    <source>
        <dbReference type="Proteomes" id="UP000182589"/>
    </source>
</evidence>
<sequence>MIGVGGFGTVLSVLMAGAGVGKIYIVDGDVVNEENLSRQFLFRQNHIGMPKVVAAKEALHAINLTSKLLILRGLLKLKAIWTF</sequence>
<feature type="domain" description="THIF-type NAD/FAD binding fold" evidence="1">
    <location>
        <begin position="2"/>
        <end position="66"/>
    </location>
</feature>
<accession>A0A1H2YJK2</accession>
<dbReference type="GO" id="GO:0005737">
    <property type="term" value="C:cytoplasm"/>
    <property type="evidence" value="ECO:0007669"/>
    <property type="project" value="TreeGrafter"/>
</dbReference>
<dbReference type="EMBL" id="FNOJ01000042">
    <property type="protein sequence ID" value="SDX05393.1"/>
    <property type="molecule type" value="Genomic_DNA"/>
</dbReference>
<dbReference type="GO" id="GO:0016779">
    <property type="term" value="F:nucleotidyltransferase activity"/>
    <property type="evidence" value="ECO:0007669"/>
    <property type="project" value="TreeGrafter"/>
</dbReference>
<dbReference type="GO" id="GO:0008641">
    <property type="term" value="F:ubiquitin-like modifier activating enzyme activity"/>
    <property type="evidence" value="ECO:0007669"/>
    <property type="project" value="InterPro"/>
</dbReference>
<evidence type="ECO:0000313" key="3">
    <source>
        <dbReference type="EMBL" id="SDX05393.1"/>
    </source>
</evidence>
<dbReference type="InterPro" id="IPR000594">
    <property type="entry name" value="ThiF_NAD_FAD-bd"/>
</dbReference>
<dbReference type="SUPFAM" id="SSF69572">
    <property type="entry name" value="Activating enzymes of the ubiquitin-like proteins"/>
    <property type="match status" value="1"/>
</dbReference>
<dbReference type="PANTHER" id="PTHR10953:SF102">
    <property type="entry name" value="ADENYLYLTRANSFERASE AND SULFURTRANSFERASE MOCS3"/>
    <property type="match status" value="1"/>
</dbReference>
<protein>
    <submittedName>
        <fullName evidence="3">ThiF family protein</fullName>
    </submittedName>
</protein>
<dbReference type="AlphaFoldDB" id="A0A1H2YJK2"/>
<gene>
    <name evidence="2" type="ORF">Heshes_26600</name>
    <name evidence="3" type="ORF">SAMN04489725_1421</name>
</gene>
<organism evidence="3 4">
    <name type="scientific">Alicyclobacillus hesperidum</name>
    <dbReference type="NCBI Taxonomy" id="89784"/>
    <lineage>
        <taxon>Bacteria</taxon>
        <taxon>Bacillati</taxon>
        <taxon>Bacillota</taxon>
        <taxon>Bacilli</taxon>
        <taxon>Bacillales</taxon>
        <taxon>Alicyclobacillaceae</taxon>
        <taxon>Alicyclobacillus</taxon>
    </lineage>
</organism>
<reference evidence="2" key="3">
    <citation type="submission" date="2023-02" db="EMBL/GenBank/DDBJ databases">
        <title>Proposal of a novel subspecies: Alicyclobacillus hesperidum subspecies aegle.</title>
        <authorList>
            <person name="Goto K."/>
            <person name="Fujii T."/>
            <person name="Yasui K."/>
            <person name="Mochida K."/>
            <person name="Kato-Tanaka Y."/>
            <person name="Morohoshi S."/>
            <person name="An S.Y."/>
            <person name="Kasai H."/>
            <person name="Yokota A."/>
        </authorList>
    </citation>
    <scope>NUCLEOTIDE SEQUENCE</scope>
    <source>
        <strain evidence="2">DSM 12766</strain>
    </source>
</reference>
<dbReference type="InterPro" id="IPR045886">
    <property type="entry name" value="ThiF/MoeB/HesA"/>
</dbReference>
<dbReference type="PANTHER" id="PTHR10953">
    <property type="entry name" value="UBIQUITIN-ACTIVATING ENZYME E1"/>
    <property type="match status" value="1"/>
</dbReference>
<dbReference type="GO" id="GO:0004792">
    <property type="term" value="F:thiosulfate-cyanide sulfurtransferase activity"/>
    <property type="evidence" value="ECO:0007669"/>
    <property type="project" value="TreeGrafter"/>
</dbReference>
<evidence type="ECO:0000313" key="2">
    <source>
        <dbReference type="EMBL" id="GLV14974.1"/>
    </source>
</evidence>
<dbReference type="Proteomes" id="UP000182589">
    <property type="component" value="Unassembled WGS sequence"/>
</dbReference>
<dbReference type="Proteomes" id="UP001157137">
    <property type="component" value="Unassembled WGS sequence"/>
</dbReference>
<dbReference type="EMBL" id="BSRA01000023">
    <property type="protein sequence ID" value="GLV14974.1"/>
    <property type="molecule type" value="Genomic_DNA"/>
</dbReference>
<dbReference type="Pfam" id="PF00899">
    <property type="entry name" value="ThiF"/>
    <property type="match status" value="1"/>
</dbReference>
<proteinExistence type="predicted"/>
<dbReference type="STRING" id="89784.SAMN04489725_1421"/>
<reference evidence="3" key="2">
    <citation type="submission" date="2016-10" db="EMBL/GenBank/DDBJ databases">
        <authorList>
            <person name="de Groot N.N."/>
        </authorList>
    </citation>
    <scope>NUCLEOTIDE SEQUENCE [LARGE SCALE GENOMIC DNA]</scope>
    <source>
        <strain evidence="3">DSM 12489</strain>
    </source>
</reference>
<dbReference type="InterPro" id="IPR035985">
    <property type="entry name" value="Ubiquitin-activating_enz"/>
</dbReference>
<keyword evidence="4" id="KW-1185">Reference proteome</keyword>
<reference evidence="4" key="1">
    <citation type="submission" date="2016-10" db="EMBL/GenBank/DDBJ databases">
        <authorList>
            <person name="Varghese N."/>
        </authorList>
    </citation>
    <scope>NUCLEOTIDE SEQUENCE [LARGE SCALE GENOMIC DNA]</scope>
    <source>
        <strain evidence="4">DSM 12489</strain>
    </source>
</reference>
<name>A0A1H2YJK2_9BACL</name>